<evidence type="ECO:0000313" key="4">
    <source>
        <dbReference type="EMBL" id="AMY11351.1"/>
    </source>
</evidence>
<dbReference type="Pfam" id="PF00440">
    <property type="entry name" value="TetR_N"/>
    <property type="match status" value="1"/>
</dbReference>
<evidence type="ECO:0000256" key="2">
    <source>
        <dbReference type="PROSITE-ProRule" id="PRU00335"/>
    </source>
</evidence>
<reference evidence="4 5" key="1">
    <citation type="journal article" date="2016" name="Genome Announc.">
        <title>First Complete Genome Sequence of a Subdivision 6 Acidobacterium Strain.</title>
        <authorList>
            <person name="Huang S."/>
            <person name="Vieira S."/>
            <person name="Bunk B."/>
            <person name="Riedel T."/>
            <person name="Sproer C."/>
            <person name="Overmann J."/>
        </authorList>
    </citation>
    <scope>NUCLEOTIDE SEQUENCE [LARGE SCALE GENOMIC DNA]</scope>
    <source>
        <strain evidence="5">DSM 100886 HEG_-6_39</strain>
    </source>
</reference>
<dbReference type="EMBL" id="CP015136">
    <property type="protein sequence ID" value="AMY11351.1"/>
    <property type="molecule type" value="Genomic_DNA"/>
</dbReference>
<evidence type="ECO:0000259" key="3">
    <source>
        <dbReference type="PROSITE" id="PS50977"/>
    </source>
</evidence>
<dbReference type="RefSeq" id="WP_110172908.1">
    <property type="nucleotide sequence ID" value="NZ_CP015136.1"/>
</dbReference>
<dbReference type="Gene3D" id="1.10.10.60">
    <property type="entry name" value="Homeodomain-like"/>
    <property type="match status" value="1"/>
</dbReference>
<dbReference type="PANTHER" id="PTHR30055:SF226">
    <property type="entry name" value="HTH-TYPE TRANSCRIPTIONAL REGULATOR PKSA"/>
    <property type="match status" value="1"/>
</dbReference>
<dbReference type="InterPro" id="IPR009057">
    <property type="entry name" value="Homeodomain-like_sf"/>
</dbReference>
<dbReference type="Gene3D" id="1.10.357.10">
    <property type="entry name" value="Tetracycline Repressor, domain 2"/>
    <property type="match status" value="1"/>
</dbReference>
<dbReference type="PRINTS" id="PR00455">
    <property type="entry name" value="HTHTETR"/>
</dbReference>
<gene>
    <name evidence="4" type="primary">acnR</name>
    <name evidence="4" type="ORF">LuPra_04601</name>
</gene>
<dbReference type="PROSITE" id="PS50977">
    <property type="entry name" value="HTH_TETR_2"/>
    <property type="match status" value="1"/>
</dbReference>
<evidence type="ECO:0000256" key="1">
    <source>
        <dbReference type="ARBA" id="ARBA00023125"/>
    </source>
</evidence>
<keyword evidence="5" id="KW-1185">Reference proteome</keyword>
<dbReference type="AlphaFoldDB" id="A0A143PSI8"/>
<dbReference type="GO" id="GO:0003700">
    <property type="term" value="F:DNA-binding transcription factor activity"/>
    <property type="evidence" value="ECO:0007669"/>
    <property type="project" value="TreeGrafter"/>
</dbReference>
<organism evidence="4 5">
    <name type="scientific">Luteitalea pratensis</name>
    <dbReference type="NCBI Taxonomy" id="1855912"/>
    <lineage>
        <taxon>Bacteria</taxon>
        <taxon>Pseudomonadati</taxon>
        <taxon>Acidobacteriota</taxon>
        <taxon>Vicinamibacteria</taxon>
        <taxon>Vicinamibacterales</taxon>
        <taxon>Vicinamibacteraceae</taxon>
        <taxon>Luteitalea</taxon>
    </lineage>
</organism>
<feature type="domain" description="HTH tetR-type" evidence="3">
    <location>
        <begin position="1"/>
        <end position="61"/>
    </location>
</feature>
<dbReference type="STRING" id="1855912.LuPra_04601"/>
<keyword evidence="1 2" id="KW-0238">DNA-binding</keyword>
<dbReference type="PATRIC" id="fig|1813736.3.peg.4852"/>
<sequence length="208" mass="22685" precursor="true">MDVREQLLEAAVKVFAIAGFRGATTRRIAQEAGVNEVTLFRQFGSKEGLILEAVLRSVARLRDESMLPQVPVDPAAELLDWTTRHFEFVLRNNRLIKAAMADAQSHPDMACIGDRIGTSIELTLRAYLERLRDAGRCAPDVDVAVASSVLSGVVFADAMGREVHPQCYPYPAEEAPQRYVAFFLRAIGVRAPGAPDAVSASQAVSHHA</sequence>
<dbReference type="Proteomes" id="UP000076079">
    <property type="component" value="Chromosome"/>
</dbReference>
<name>A0A143PSI8_LUTPR</name>
<dbReference type="KEGG" id="abac:LuPra_04601"/>
<dbReference type="InterPro" id="IPR036271">
    <property type="entry name" value="Tet_transcr_reg_TetR-rel_C_sf"/>
</dbReference>
<dbReference type="SUPFAM" id="SSF48498">
    <property type="entry name" value="Tetracyclin repressor-like, C-terminal domain"/>
    <property type="match status" value="1"/>
</dbReference>
<dbReference type="InterPro" id="IPR050109">
    <property type="entry name" value="HTH-type_TetR-like_transc_reg"/>
</dbReference>
<reference evidence="5" key="2">
    <citation type="submission" date="2016-04" db="EMBL/GenBank/DDBJ databases">
        <title>First Complete Genome Sequence of a Subdivision 6 Acidobacterium.</title>
        <authorList>
            <person name="Huang S."/>
            <person name="Vieira S."/>
            <person name="Bunk B."/>
            <person name="Riedel T."/>
            <person name="Sproeer C."/>
            <person name="Overmann J."/>
        </authorList>
    </citation>
    <scope>NUCLEOTIDE SEQUENCE [LARGE SCALE GENOMIC DNA]</scope>
    <source>
        <strain evidence="5">DSM 100886 HEG_-6_39</strain>
    </source>
</reference>
<dbReference type="GO" id="GO:0000976">
    <property type="term" value="F:transcription cis-regulatory region binding"/>
    <property type="evidence" value="ECO:0007669"/>
    <property type="project" value="TreeGrafter"/>
</dbReference>
<dbReference type="InterPro" id="IPR001647">
    <property type="entry name" value="HTH_TetR"/>
</dbReference>
<proteinExistence type="predicted"/>
<dbReference type="PANTHER" id="PTHR30055">
    <property type="entry name" value="HTH-TYPE TRANSCRIPTIONAL REGULATOR RUTR"/>
    <property type="match status" value="1"/>
</dbReference>
<evidence type="ECO:0000313" key="5">
    <source>
        <dbReference type="Proteomes" id="UP000076079"/>
    </source>
</evidence>
<protein>
    <submittedName>
        <fullName evidence="4">HTH-type transcriptional repressor AcnR</fullName>
    </submittedName>
</protein>
<feature type="DNA-binding region" description="H-T-H motif" evidence="2">
    <location>
        <begin position="24"/>
        <end position="43"/>
    </location>
</feature>
<dbReference type="SUPFAM" id="SSF46689">
    <property type="entry name" value="Homeodomain-like"/>
    <property type="match status" value="1"/>
</dbReference>
<accession>A0A143PSI8</accession>
<dbReference type="OrthoDB" id="9800337at2"/>